<protein>
    <submittedName>
        <fullName evidence="1">Putative polysaccharide biosynthesis protein</fullName>
    </submittedName>
</protein>
<reference evidence="1" key="1">
    <citation type="journal article" date="2011" name="J. Bacteriol.">
        <title>Annotated genome sequence of Lactobacillus pentosus MP-10, which has probiotic potential, from naturally fermented Alorena green table olives.</title>
        <authorList>
            <person name="Abriouel H."/>
            <person name="Benomar N."/>
            <person name="Perez Pulido R."/>
            <person name="Canamero M.M."/>
            <person name="Galvez A."/>
        </authorList>
    </citation>
    <scope>NUCLEOTIDE SEQUENCE</scope>
    <source>
        <strain evidence="1">MP-10</strain>
    </source>
</reference>
<name>F6ITE1_LACPE</name>
<evidence type="ECO:0000313" key="1">
    <source>
        <dbReference type="EMBL" id="CCB81821.1"/>
    </source>
</evidence>
<proteinExistence type="predicted"/>
<dbReference type="EMBL" id="FR871773">
    <property type="protein sequence ID" value="CCB81821.1"/>
    <property type="molecule type" value="Genomic_DNA"/>
</dbReference>
<gene>
    <name evidence="1" type="ORF">LPE_00833</name>
</gene>
<organism evidence="1">
    <name type="scientific">Lactiplantibacillus pentosus MP-10</name>
    <dbReference type="NCBI Taxonomy" id="1028490"/>
    <lineage>
        <taxon>Bacteria</taxon>
        <taxon>Bacillati</taxon>
        <taxon>Bacillota</taxon>
        <taxon>Bacilli</taxon>
        <taxon>Lactobacillales</taxon>
        <taxon>Lactobacillaceae</taxon>
        <taxon>Lactiplantibacillus</taxon>
    </lineage>
</organism>
<accession>F6ITE1</accession>
<sequence length="377" mass="43817">MNMKKRLVIIGGSLSLLVLLLGYAFYALSIQRGQDTVTRIYQADQNGTPIISPSPILLVGKANHRNLFQSGINGYVLTNRNPLGTWLPRHNQTIRLKYRSALTKPEIQKTLRQARYLQAGTQNTATPVFENRQYQGNPAQYGRISTSHDGRVWTKLPISYPNVHLKQPSVSYRQGRLTLFDGSLAYWTTNFKDWHRQRLQVTTTRFKHGQVQTVLARRSQSPLVIIRGTDRQTKRVQLYYGQLTSRFKVTRWQQLRLGNLQAKQVVGLNLINRQLVLFRQQQSRLLIYRAKRLTEPVKRVGAVRLEHARHQRVTAVNLVAVSKRHYQLVFSLATRGHLQKQLRYRRLNQYFRATGKQHLLVTDYLWTQFQISQHGSE</sequence>
<dbReference type="AlphaFoldDB" id="F6ITE1"/>